<dbReference type="Pfam" id="PF07162">
    <property type="entry name" value="B9-C2"/>
    <property type="match status" value="1"/>
</dbReference>
<dbReference type="GO" id="GO:0036038">
    <property type="term" value="C:MKS complex"/>
    <property type="evidence" value="ECO:0007669"/>
    <property type="project" value="TreeGrafter"/>
</dbReference>
<dbReference type="PANTHER" id="PTHR12968:SF2">
    <property type="entry name" value="B9 DOMAIN-CONTAINING PROTEIN 2"/>
    <property type="match status" value="1"/>
</dbReference>
<accession>A0A1G4I789</accession>
<dbReference type="PROSITE" id="PS51381">
    <property type="entry name" value="C2_B9"/>
    <property type="match status" value="1"/>
</dbReference>
<dbReference type="VEuPathDB" id="TriTrypDB:TEOVI_000610200"/>
<evidence type="ECO:0000313" key="7">
    <source>
        <dbReference type="EMBL" id="SCU67754.1"/>
    </source>
</evidence>
<dbReference type="EMBL" id="CZPT02000801">
    <property type="protein sequence ID" value="SCU67754.1"/>
    <property type="molecule type" value="Genomic_DNA"/>
</dbReference>
<dbReference type="GeneID" id="92380041"/>
<dbReference type="InterPro" id="IPR010796">
    <property type="entry name" value="C2_B9-type_dom"/>
</dbReference>
<reference evidence="7" key="1">
    <citation type="submission" date="2016-09" db="EMBL/GenBank/DDBJ databases">
        <authorList>
            <person name="Hebert L."/>
            <person name="Moumen B."/>
        </authorList>
    </citation>
    <scope>NUCLEOTIDE SEQUENCE [LARGE SCALE GENOMIC DNA]</scope>
    <source>
        <strain evidence="7">OVI</strain>
    </source>
</reference>
<protein>
    <recommendedName>
        <fullName evidence="6">B9 domain-containing protein 2</fullName>
    </recommendedName>
</protein>
<dbReference type="AlphaFoldDB" id="A0A1G4I789"/>
<keyword evidence="3" id="KW-0970">Cilium biogenesis/degradation</keyword>
<dbReference type="Proteomes" id="UP000195570">
    <property type="component" value="Unassembled WGS sequence"/>
</dbReference>
<keyword evidence="5" id="KW-0966">Cell projection</keyword>
<sequence>MAELHVIGDLAFGEDFGGKSYFCAFEIVTGEHWSVVEGHTSGCTHIMESDSCGGIAWCFPIDVHYTMGSVEGWPKISMQVWSVDGYGRKDLAGYGVAFVPPPGGEEQEVNVETWKPCFWNPNFFIRLYENLREAVMGGGPVLCDKTMIHTNDERFKLRTISSGSVRLHLNVVARGMERLGVRCA</sequence>
<comment type="subcellular location">
    <subcellularLocation>
        <location evidence="1">Cytoplasm</location>
        <location evidence="1">Cytoskeleton</location>
        <location evidence="1">Cilium basal body</location>
    </subcellularLocation>
</comment>
<evidence type="ECO:0000256" key="1">
    <source>
        <dbReference type="ARBA" id="ARBA00004120"/>
    </source>
</evidence>
<comment type="caution">
    <text evidence="7">The sequence shown here is derived from an EMBL/GenBank/DDBJ whole genome shotgun (WGS) entry which is preliminary data.</text>
</comment>
<evidence type="ECO:0000256" key="5">
    <source>
        <dbReference type="ARBA" id="ARBA00023273"/>
    </source>
</evidence>
<keyword evidence="2" id="KW-0963">Cytoplasm</keyword>
<keyword evidence="4" id="KW-0206">Cytoskeleton</keyword>
<keyword evidence="8" id="KW-1185">Reference proteome</keyword>
<evidence type="ECO:0000256" key="2">
    <source>
        <dbReference type="ARBA" id="ARBA00022490"/>
    </source>
</evidence>
<evidence type="ECO:0000256" key="3">
    <source>
        <dbReference type="ARBA" id="ARBA00022794"/>
    </source>
</evidence>
<dbReference type="GO" id="GO:0060271">
    <property type="term" value="P:cilium assembly"/>
    <property type="evidence" value="ECO:0007669"/>
    <property type="project" value="TreeGrafter"/>
</dbReference>
<evidence type="ECO:0000256" key="4">
    <source>
        <dbReference type="ARBA" id="ARBA00023212"/>
    </source>
</evidence>
<name>A0A1G4I789_TRYEQ</name>
<evidence type="ECO:0000256" key="6">
    <source>
        <dbReference type="ARBA" id="ARBA00039272"/>
    </source>
</evidence>
<dbReference type="RefSeq" id="XP_067079034.1">
    <property type="nucleotide sequence ID" value="XM_067222933.1"/>
</dbReference>
<evidence type="ECO:0000313" key="8">
    <source>
        <dbReference type="Proteomes" id="UP000195570"/>
    </source>
</evidence>
<dbReference type="PANTHER" id="PTHR12968">
    <property type="entry name" value="B9 DOMAIN-CONTAINING"/>
    <property type="match status" value="1"/>
</dbReference>
<proteinExistence type="predicted"/>
<organism evidence="7 8">
    <name type="scientific">Trypanosoma equiperdum</name>
    <dbReference type="NCBI Taxonomy" id="5694"/>
    <lineage>
        <taxon>Eukaryota</taxon>
        <taxon>Discoba</taxon>
        <taxon>Euglenozoa</taxon>
        <taxon>Kinetoplastea</taxon>
        <taxon>Metakinetoplastina</taxon>
        <taxon>Trypanosomatida</taxon>
        <taxon>Trypanosomatidae</taxon>
        <taxon>Trypanosoma</taxon>
    </lineage>
</organism>
<gene>
    <name evidence="7" type="ORF">TEOVI_000610200</name>
</gene>